<dbReference type="PANTHER" id="PTHR36175:SF1">
    <property type="entry name" value="CYANOPHYCINASE"/>
    <property type="match status" value="1"/>
</dbReference>
<dbReference type="EMBL" id="FODY01000002">
    <property type="protein sequence ID" value="SEO46302.1"/>
    <property type="molecule type" value="Genomic_DNA"/>
</dbReference>
<sequence>MHDKASGQLLIIGGGEDKQGDCQVLQKFIELSGGCDARIAVITTATEYPQEVGDEYKALFSAIGASSVGVLYIKDRETANDLQQIQEIENASGIFFTGGDQLRLTSILGGSKIEAAIRSGFVKGAVIAGTSAGASVMSDTMIVGGDSSDTPKKSSLSMAHGMSLLNGVVIDQHFAQRGRINRLLAAVSQNPNVLGIGIDEDTAIVVSPDGRCEVTGSQTVTIVDGKNIVHSNISESKRHDPLAITNVTLHILPSGFGFNLKRRLPFICRT</sequence>
<evidence type="ECO:0000256" key="9">
    <source>
        <dbReference type="PIRSR" id="PIRSR032067-1"/>
    </source>
</evidence>
<keyword evidence="7" id="KW-0378">Hydrolase</keyword>
<comment type="function">
    <text evidence="2">Exopeptidase that catalyzes the hydrolytic cleavage of multi-L-arginyl-poly-L-aspartic acid (cyanophycin; a water-insoluble reserve polymer) into aspartate-arginine dipeptides.</text>
</comment>
<proteinExistence type="inferred from homology"/>
<evidence type="ECO:0000256" key="3">
    <source>
        <dbReference type="ARBA" id="ARBA00006534"/>
    </source>
</evidence>
<feature type="active site" description="Charge relay system" evidence="9">
    <location>
        <position position="131"/>
    </location>
</feature>
<evidence type="ECO:0000256" key="7">
    <source>
        <dbReference type="ARBA" id="ARBA00022801"/>
    </source>
</evidence>
<dbReference type="GO" id="GO:0008236">
    <property type="term" value="F:serine-type peptidase activity"/>
    <property type="evidence" value="ECO:0007669"/>
    <property type="project" value="UniProtKB-KW"/>
</dbReference>
<protein>
    <recommendedName>
        <fullName evidence="5">Cyanophycinase</fullName>
        <ecNumber evidence="4">3.4.15.6</ecNumber>
    </recommendedName>
</protein>
<evidence type="ECO:0000256" key="4">
    <source>
        <dbReference type="ARBA" id="ARBA00013115"/>
    </source>
</evidence>
<dbReference type="InterPro" id="IPR029062">
    <property type="entry name" value="Class_I_gatase-like"/>
</dbReference>
<evidence type="ECO:0000256" key="8">
    <source>
        <dbReference type="ARBA" id="ARBA00022825"/>
    </source>
</evidence>
<name>A0A1H8PWB8_9FIRM</name>
<evidence type="ECO:0000256" key="2">
    <source>
        <dbReference type="ARBA" id="ARBA00002039"/>
    </source>
</evidence>
<evidence type="ECO:0000256" key="1">
    <source>
        <dbReference type="ARBA" id="ARBA00001092"/>
    </source>
</evidence>
<evidence type="ECO:0000256" key="6">
    <source>
        <dbReference type="ARBA" id="ARBA00022670"/>
    </source>
</evidence>
<evidence type="ECO:0000313" key="10">
    <source>
        <dbReference type="EMBL" id="SEO46302.1"/>
    </source>
</evidence>
<feature type="active site" description="Charge relay system" evidence="9">
    <location>
        <position position="173"/>
    </location>
</feature>
<keyword evidence="8" id="KW-0720">Serine protease</keyword>
<dbReference type="CDD" id="cd03145">
    <property type="entry name" value="GAT1_cyanophycinase"/>
    <property type="match status" value="1"/>
</dbReference>
<dbReference type="Pfam" id="PF03575">
    <property type="entry name" value="Peptidase_S51"/>
    <property type="match status" value="1"/>
</dbReference>
<comment type="similarity">
    <text evidence="3">Belongs to the peptidase S51 family.</text>
</comment>
<dbReference type="SUPFAM" id="SSF52317">
    <property type="entry name" value="Class I glutamine amidotransferase-like"/>
    <property type="match status" value="1"/>
</dbReference>
<dbReference type="RefSeq" id="WP_091743823.1">
    <property type="nucleotide sequence ID" value="NZ_FODY01000002.1"/>
</dbReference>
<dbReference type="AlphaFoldDB" id="A0A1H8PWB8"/>
<evidence type="ECO:0000313" key="11">
    <source>
        <dbReference type="Proteomes" id="UP000198847"/>
    </source>
</evidence>
<reference evidence="10 11" key="1">
    <citation type="submission" date="2016-10" db="EMBL/GenBank/DDBJ databases">
        <authorList>
            <person name="de Groot N.N."/>
        </authorList>
    </citation>
    <scope>NUCLEOTIDE SEQUENCE [LARGE SCALE GENOMIC DNA]</scope>
    <source>
        <strain evidence="10 11">DSM 13305</strain>
    </source>
</reference>
<dbReference type="Proteomes" id="UP000198847">
    <property type="component" value="Unassembled WGS sequence"/>
</dbReference>
<dbReference type="InterPro" id="IPR005320">
    <property type="entry name" value="Peptidase_S51"/>
</dbReference>
<keyword evidence="6" id="KW-0645">Protease</keyword>
<dbReference type="STRING" id="112903.SAMN04490178_102107"/>
<dbReference type="PIRSF" id="PIRSF032067">
    <property type="entry name" value="Cyanophycinase"/>
    <property type="match status" value="1"/>
</dbReference>
<accession>A0A1H8PWB8</accession>
<dbReference type="OrthoDB" id="9799980at2"/>
<gene>
    <name evidence="10" type="ORF">SAMN04490178_102107</name>
</gene>
<dbReference type="InterPro" id="IPR011811">
    <property type="entry name" value="Peptidase_S51_cyanophycinase"/>
</dbReference>
<dbReference type="GO" id="GO:0006508">
    <property type="term" value="P:proteolysis"/>
    <property type="evidence" value="ECO:0007669"/>
    <property type="project" value="UniProtKB-KW"/>
</dbReference>
<keyword evidence="11" id="KW-1185">Reference proteome</keyword>
<evidence type="ECO:0000256" key="5">
    <source>
        <dbReference type="ARBA" id="ARBA00015719"/>
    </source>
</evidence>
<dbReference type="PANTHER" id="PTHR36175">
    <property type="entry name" value="CYANOPHYCINASE"/>
    <property type="match status" value="1"/>
</dbReference>
<feature type="active site" description="Charge relay system" evidence="9">
    <location>
        <position position="200"/>
    </location>
</feature>
<dbReference type="EC" id="3.4.15.6" evidence="4"/>
<comment type="catalytic activity">
    <reaction evidence="1">
        <text>[L-4-(L-arginin-2-N-yl)aspartate](n) + H2O = [L-4-(L-arginin-2-N-yl)aspartate](n-1) + L-4-(L-arginin-2-N-yl)aspartate</text>
        <dbReference type="Rhea" id="RHEA:12845"/>
        <dbReference type="Rhea" id="RHEA-COMP:13728"/>
        <dbReference type="Rhea" id="RHEA-COMP:13734"/>
        <dbReference type="ChEBI" id="CHEBI:15377"/>
        <dbReference type="ChEBI" id="CHEBI:137986"/>
        <dbReference type="ChEBI" id="CHEBI:137991"/>
        <dbReference type="EC" id="3.4.15.6"/>
    </reaction>
</comment>
<dbReference type="NCBIfam" id="TIGR02069">
    <property type="entry name" value="cyanophycinase"/>
    <property type="match status" value="1"/>
</dbReference>
<organism evidence="10 11">
    <name type="scientific">Propionispora vibrioides</name>
    <dbReference type="NCBI Taxonomy" id="112903"/>
    <lineage>
        <taxon>Bacteria</taxon>
        <taxon>Bacillati</taxon>
        <taxon>Bacillota</taxon>
        <taxon>Negativicutes</taxon>
        <taxon>Selenomonadales</taxon>
        <taxon>Sporomusaceae</taxon>
        <taxon>Propionispora</taxon>
    </lineage>
</organism>
<dbReference type="Gene3D" id="3.40.50.880">
    <property type="match status" value="1"/>
</dbReference>
<dbReference type="GO" id="GO:0008241">
    <property type="term" value="F:peptidyl-dipeptidase activity"/>
    <property type="evidence" value="ECO:0007669"/>
    <property type="project" value="UniProtKB-EC"/>
</dbReference>